<organism evidence="1">
    <name type="scientific">Rhizophora mucronata</name>
    <name type="common">Asiatic mangrove</name>
    <dbReference type="NCBI Taxonomy" id="61149"/>
    <lineage>
        <taxon>Eukaryota</taxon>
        <taxon>Viridiplantae</taxon>
        <taxon>Streptophyta</taxon>
        <taxon>Embryophyta</taxon>
        <taxon>Tracheophyta</taxon>
        <taxon>Spermatophyta</taxon>
        <taxon>Magnoliopsida</taxon>
        <taxon>eudicotyledons</taxon>
        <taxon>Gunneridae</taxon>
        <taxon>Pentapetalae</taxon>
        <taxon>rosids</taxon>
        <taxon>fabids</taxon>
        <taxon>Malpighiales</taxon>
        <taxon>Rhizophoraceae</taxon>
        <taxon>Rhizophora</taxon>
    </lineage>
</organism>
<evidence type="ECO:0000313" key="1">
    <source>
        <dbReference type="EMBL" id="MBW89192.1"/>
    </source>
</evidence>
<protein>
    <submittedName>
        <fullName evidence="1">Uncharacterized protein</fullName>
    </submittedName>
</protein>
<sequence length="105" mass="12141">MYCLNQLHLEGSKTIPFSSSNCWAFHNSPRQNFSQPYKRCTEVALRLQFHVIDGEFPSLTLKKGNEVHTIATSVAKGNDSAHFYFLQIMSHANLDFPWTWSRISY</sequence>
<name>A0A2P2J6T6_RHIMU</name>
<proteinExistence type="predicted"/>
<accession>A0A2P2J6T6</accession>
<dbReference type="EMBL" id="GGEC01008709">
    <property type="protein sequence ID" value="MBW89192.1"/>
    <property type="molecule type" value="Transcribed_RNA"/>
</dbReference>
<dbReference type="AlphaFoldDB" id="A0A2P2J6T6"/>
<reference evidence="1" key="1">
    <citation type="submission" date="2018-02" db="EMBL/GenBank/DDBJ databases">
        <title>Rhizophora mucronata_Transcriptome.</title>
        <authorList>
            <person name="Meera S.P."/>
            <person name="Sreeshan A."/>
            <person name="Augustine A."/>
        </authorList>
    </citation>
    <scope>NUCLEOTIDE SEQUENCE</scope>
    <source>
        <tissue evidence="1">Leaf</tissue>
    </source>
</reference>